<feature type="compositionally biased region" description="Polar residues" evidence="1">
    <location>
        <begin position="769"/>
        <end position="782"/>
    </location>
</feature>
<dbReference type="EMBL" id="SDIL01000055">
    <property type="protein sequence ID" value="RXK38020.1"/>
    <property type="molecule type" value="Genomic_DNA"/>
</dbReference>
<dbReference type="InterPro" id="IPR037508">
    <property type="entry name" value="Msb1/Mug8"/>
</dbReference>
<dbReference type="InParanoid" id="A0A4Q1BK65"/>
<evidence type="ECO:0000256" key="1">
    <source>
        <dbReference type="SAM" id="MobiDB-lite"/>
    </source>
</evidence>
<dbReference type="AlphaFoldDB" id="A0A4Q1BK65"/>
<feature type="compositionally biased region" description="Polar residues" evidence="1">
    <location>
        <begin position="941"/>
        <end position="970"/>
    </location>
</feature>
<evidence type="ECO:0000259" key="2">
    <source>
        <dbReference type="Pfam" id="PF08101"/>
    </source>
</evidence>
<accession>A0A4Q1BK65</accession>
<name>A0A4Q1BK65_TREME</name>
<feature type="compositionally biased region" description="Basic and acidic residues" evidence="1">
    <location>
        <begin position="791"/>
        <end position="805"/>
    </location>
</feature>
<dbReference type="SUPFAM" id="SSF48350">
    <property type="entry name" value="GTPase activation domain, GAP"/>
    <property type="match status" value="1"/>
</dbReference>
<dbReference type="OrthoDB" id="3362494at2759"/>
<evidence type="ECO:0000313" key="3">
    <source>
        <dbReference type="EMBL" id="RXK38020.1"/>
    </source>
</evidence>
<dbReference type="Pfam" id="PF08101">
    <property type="entry name" value="Msb1-Mug8_dom"/>
    <property type="match status" value="1"/>
</dbReference>
<dbReference type="InterPro" id="IPR012965">
    <property type="entry name" value="Msb1/Mug8_dom"/>
</dbReference>
<feature type="domain" description="Meiotically up-regulated protein Msb1/Mug8" evidence="2">
    <location>
        <begin position="135"/>
        <end position="356"/>
    </location>
</feature>
<dbReference type="PANTHER" id="PTHR28093:SF1">
    <property type="entry name" value="MORPHOGENESIS-RELATED PROTEIN MSB1"/>
    <property type="match status" value="1"/>
</dbReference>
<dbReference type="Gene3D" id="1.10.555.10">
    <property type="entry name" value="Rho GTPase activation protein"/>
    <property type="match status" value="1"/>
</dbReference>
<reference evidence="3 4" key="1">
    <citation type="submission" date="2016-06" db="EMBL/GenBank/DDBJ databases">
        <title>Evolution of pathogenesis and genome organization in the Tremellales.</title>
        <authorList>
            <person name="Cuomo C."/>
            <person name="Litvintseva A."/>
            <person name="Heitman J."/>
            <person name="Chen Y."/>
            <person name="Sun S."/>
            <person name="Springer D."/>
            <person name="Dromer F."/>
            <person name="Young S."/>
            <person name="Zeng Q."/>
            <person name="Chapman S."/>
            <person name="Gujja S."/>
            <person name="Saif S."/>
            <person name="Birren B."/>
        </authorList>
    </citation>
    <scope>NUCLEOTIDE SEQUENCE [LARGE SCALE GENOMIC DNA]</scope>
    <source>
        <strain evidence="3 4">ATCC 28783</strain>
    </source>
</reference>
<dbReference type="PANTHER" id="PTHR28093">
    <property type="entry name" value="MORPHOGENESIS-RELATED PROTEIN MSB1"/>
    <property type="match status" value="1"/>
</dbReference>
<feature type="region of interest" description="Disordered" evidence="1">
    <location>
        <begin position="1110"/>
        <end position="1133"/>
    </location>
</feature>
<sequence>MHSLFGHKKDKDRTPAHASTVPFKKVLPQTPSKGQASPSGGQTGQFAEFGALPAPRSFTVGGPTYRPPTPPTSPRQESPPLLPPKYSFLPTRIPPVTTSSSNSIDSFGYSTDEVTSGRKYGILGEVGARVILSLEDVGQLIQDVGKQLEKRGLATALLFSNQALDVNQTRIKMLIESYMSSLTDNGSRTKSSDFAQDIKFAKEHELAWLLRWGLSRITRIREGTRELCHGVLEWEVYEEWRGRERAANYPADAFPSLAALVAETVYSKILHPIFRLLARFAAHSHLSGLTPHSLSSLFAPLLFDIPASSSAMSAHAAYVRAACATEHLLLSHIRSSGSNKTGLGVSDLPARLQEWVRGYPSMVASDADLARGQPRRGARVVRCERASRQVRAYSRDLVVQAELWAQDVPGKWEAWERVVLKNKRGNAARPKFSSDYRKKMLVKDMLPLPASSSELGRKISYGKAARPGTIKGKLDGRPLEEDGDGARWGSLAGKEWSMFEEGGFDAAAGEKKEDIRSKLQFDLSESAKNSLKARRDTMDWTEFASSTGGFNRTDPLLDISLTFSQPIAVSITEWPKERDELRKKLQKSQKEAVPFAYDTTPKVGTEVALDPHARADSTGRVYIEESFVDVWADLMMGGGWMDRDELTFKEANWAVIEYKARPGRPESGSLDPREDPRTSDLYFLFEERVPFEYQMAIADPKMKKTFATLFTPKSKKRTTSQLHALPVTPENDFDRMLMSRSQTRKLTLDSAAPKATVYHMNADPGSPTKPVSPSKTNTSSKTVRPRSRSGVRRDSVEEAKVHEGKASFFGTKTVRRVKTDESQRETARRQRQRETEVDYELHSASGASSGGGSPQEAGHRRVKDEDKWMDILIAHGARRMDRQAALPPPQNLGLPLSPHPPGRSPSPRIHQPSAYHTPETSDESPPVFPRPAAERTESLPMPTTTGFSPSQDVSSENALAAVQQTSSYDESFSPPRSPRPLPLLPSPSSPGNRNPLPPIPRPKSPTHGALPPIPLGAPLPHPTHGALPPIPRNPSPSISQQGELEILSPRPQKSPRGQRDTINDIVGHYAPSHRESYVSDTAYVPGEGGTRDSEIIFEPVDEYEYGSEVGVIQEPSSTTDNGTGSSVTDEGDQISNLNKMNQSGMVGQMNKGEQDEIGKIGQVGNKSVGKGEEALKPPTRVFDLTPGREPSPARYRHGEPLQFGMF</sequence>
<protein>
    <recommendedName>
        <fullName evidence="2">Meiotically up-regulated protein Msb1/Mug8 domain-containing protein</fullName>
    </recommendedName>
</protein>
<feature type="compositionally biased region" description="Basic and acidic residues" evidence="1">
    <location>
        <begin position="817"/>
        <end position="841"/>
    </location>
</feature>
<comment type="caution">
    <text evidence="3">The sequence shown here is derived from an EMBL/GenBank/DDBJ whole genome shotgun (WGS) entry which is preliminary data.</text>
</comment>
<dbReference type="VEuPathDB" id="FungiDB:TREMEDRAFT_20593"/>
<dbReference type="Proteomes" id="UP000289152">
    <property type="component" value="Unassembled WGS sequence"/>
</dbReference>
<feature type="region of interest" description="Disordered" evidence="1">
    <location>
        <begin position="885"/>
        <end position="1092"/>
    </location>
</feature>
<feature type="compositionally biased region" description="Pro residues" evidence="1">
    <location>
        <begin position="975"/>
        <end position="988"/>
    </location>
</feature>
<proteinExistence type="predicted"/>
<keyword evidence="4" id="KW-1185">Reference proteome</keyword>
<evidence type="ECO:0000313" key="4">
    <source>
        <dbReference type="Proteomes" id="UP000289152"/>
    </source>
</evidence>
<feature type="region of interest" description="Disordered" evidence="1">
    <location>
        <begin position="1"/>
        <end position="105"/>
    </location>
</feature>
<feature type="compositionally biased region" description="Pro residues" evidence="1">
    <location>
        <begin position="1011"/>
        <end position="1021"/>
    </location>
</feature>
<gene>
    <name evidence="3" type="ORF">M231_04689</name>
</gene>
<feature type="compositionally biased region" description="Polar residues" evidence="1">
    <location>
        <begin position="29"/>
        <end position="40"/>
    </location>
</feature>
<dbReference type="InterPro" id="IPR008936">
    <property type="entry name" value="Rho_GTPase_activation_prot"/>
</dbReference>
<feature type="region of interest" description="Disordered" evidence="1">
    <location>
        <begin position="1162"/>
        <end position="1206"/>
    </location>
</feature>
<organism evidence="3 4">
    <name type="scientific">Tremella mesenterica</name>
    <name type="common">Jelly fungus</name>
    <dbReference type="NCBI Taxonomy" id="5217"/>
    <lineage>
        <taxon>Eukaryota</taxon>
        <taxon>Fungi</taxon>
        <taxon>Dikarya</taxon>
        <taxon>Basidiomycota</taxon>
        <taxon>Agaricomycotina</taxon>
        <taxon>Tremellomycetes</taxon>
        <taxon>Tremellales</taxon>
        <taxon>Tremellaceae</taxon>
        <taxon>Tremella</taxon>
    </lineage>
</organism>
<feature type="compositionally biased region" description="Polar residues" evidence="1">
    <location>
        <begin position="1114"/>
        <end position="1133"/>
    </location>
</feature>
<feature type="region of interest" description="Disordered" evidence="1">
    <location>
        <begin position="758"/>
        <end position="864"/>
    </location>
</feature>
<feature type="compositionally biased region" description="Polar residues" evidence="1">
    <location>
        <begin position="96"/>
        <end position="105"/>
    </location>
</feature>